<evidence type="ECO:0000256" key="5">
    <source>
        <dbReference type="ARBA" id="ARBA00022840"/>
    </source>
</evidence>
<sequence>MLEKMFNPDSVAVIGASRNKEKVGYAVLHNLIESYKGKIFPINPEADEILGIKTYSSIEDIPLDENVDLAVIVVPAKLVPGIMENCGKSGIKNIIIISAGFKETGIEGARLERKCVRIAKKYDIRFLGPNCLGIIDTSSDLNASFSAVMAKKGNIALISQSGAICTSALDWADNRNVGFSKFISLGNKADLAENDFLSDLIDDSSTDVVAAYLEGVKDGPGFIEMSRRVSKAKPLIVVKAGRTAAGSKAVSSHTGTLAGSDEAYDAAFVQGGVIRADSLEDLLEYSRAFSMYDIPQGDDIAIITNAGGLGILTADECQRQDLSLAGFEEKTIDELKEKLPPAANIYNPVDVLGDADPDTYEYALNTVLEDENVDGIILLISPQAMTDIENISSRVAKIIQSATKPVLCSFVGGTKISAGEKILTGSGIPNYTFPERAVASMRALSSYRKIRKKEYHSPPVIEADRDTVARIIEKAQEKKQRTLGLEAFDILKAYNIPVVEKEIAKTLPETIEACESIGYPVAMKILSPEITHKSDVGGIRLNLTSRADVEKAYDTMISSVRRYMPHATINGVQIQRMIEGGREVIIGMNRDVQFGPLIMFGLGGTYVEFLKDVTFGLAPLTENEANHIVSSIRTYPLLAGVRGEKPHDIGCIIDTLLRISQLSLDFPQILEFEVNPLVVMDEGKGCTAIDMRLTLRES</sequence>
<gene>
    <name evidence="7" type="ordered locus">Mzhil_0831</name>
</gene>
<dbReference type="InterPro" id="IPR051538">
    <property type="entry name" value="Acyl-CoA_Synth/Transferase"/>
</dbReference>
<dbReference type="GeneID" id="10822452"/>
<dbReference type="SMART" id="SM00881">
    <property type="entry name" value="CoA_binding"/>
    <property type="match status" value="1"/>
</dbReference>
<dbReference type="Pfam" id="PF13549">
    <property type="entry name" value="ATP-grasp_5"/>
    <property type="match status" value="1"/>
</dbReference>
<accession>F7XKZ5</accession>
<protein>
    <recommendedName>
        <fullName evidence="2">acetate--CoA ligase (ADP-forming)</fullName>
        <ecNumber evidence="2">6.2.1.13</ecNumber>
    </recommendedName>
</protein>
<dbReference type="PANTHER" id="PTHR43334">
    <property type="entry name" value="ACETATE--COA LIGASE [ADP-FORMING]"/>
    <property type="match status" value="1"/>
</dbReference>
<keyword evidence="5" id="KW-0067">ATP-binding</keyword>
<comment type="catalytic activity">
    <reaction evidence="1">
        <text>acetate + ATP + CoA = acetyl-CoA + ADP + phosphate</text>
        <dbReference type="Rhea" id="RHEA:15081"/>
        <dbReference type="ChEBI" id="CHEBI:30089"/>
        <dbReference type="ChEBI" id="CHEBI:30616"/>
        <dbReference type="ChEBI" id="CHEBI:43474"/>
        <dbReference type="ChEBI" id="CHEBI:57287"/>
        <dbReference type="ChEBI" id="CHEBI:57288"/>
        <dbReference type="ChEBI" id="CHEBI:456216"/>
        <dbReference type="EC" id="6.2.1.13"/>
    </reaction>
</comment>
<evidence type="ECO:0000256" key="2">
    <source>
        <dbReference type="ARBA" id="ARBA00012957"/>
    </source>
</evidence>
<dbReference type="InterPro" id="IPR013815">
    <property type="entry name" value="ATP_grasp_subdomain_1"/>
</dbReference>
<dbReference type="Pfam" id="PF19045">
    <property type="entry name" value="Ligase_CoA_2"/>
    <property type="match status" value="1"/>
</dbReference>
<dbReference type="Gene3D" id="3.40.50.261">
    <property type="entry name" value="Succinyl-CoA synthetase domains"/>
    <property type="match status" value="2"/>
</dbReference>
<dbReference type="Pfam" id="PF13607">
    <property type="entry name" value="Succ_CoA_lig"/>
    <property type="match status" value="1"/>
</dbReference>
<dbReference type="HOGENOM" id="CLU_007415_3_1_2"/>
<dbReference type="SUPFAM" id="SSF52210">
    <property type="entry name" value="Succinyl-CoA synthetase domains"/>
    <property type="match status" value="2"/>
</dbReference>
<organism evidence="7 8">
    <name type="scientific">Methanosalsum zhilinae (strain DSM 4017 / NBRC 107636 / OCM 62 / WeN5)</name>
    <name type="common">Methanohalophilus zhilinae</name>
    <dbReference type="NCBI Taxonomy" id="679901"/>
    <lineage>
        <taxon>Archaea</taxon>
        <taxon>Methanobacteriati</taxon>
        <taxon>Methanobacteriota</taxon>
        <taxon>Stenosarchaea group</taxon>
        <taxon>Methanomicrobia</taxon>
        <taxon>Methanosarcinales</taxon>
        <taxon>Methanosarcinaceae</taxon>
        <taxon>Methanosalsum</taxon>
    </lineage>
</organism>
<proteinExistence type="predicted"/>
<dbReference type="Gene3D" id="3.30.470.20">
    <property type="entry name" value="ATP-grasp fold, B domain"/>
    <property type="match status" value="1"/>
</dbReference>
<dbReference type="EC" id="6.2.1.13" evidence="2"/>
<reference evidence="7" key="1">
    <citation type="submission" date="2010-07" db="EMBL/GenBank/DDBJ databases">
        <title>The complete genome of Methanosalsum zhilinae DSM 4017.</title>
        <authorList>
            <consortium name="US DOE Joint Genome Institute (JGI-PGF)"/>
            <person name="Lucas S."/>
            <person name="Copeland A."/>
            <person name="Lapidus A."/>
            <person name="Glavina del Rio T."/>
            <person name="Dalin E."/>
            <person name="Tice H."/>
            <person name="Bruce D."/>
            <person name="Goodwin L."/>
            <person name="Pitluck S."/>
            <person name="Kyrpides N."/>
            <person name="Mavromatis K."/>
            <person name="Ovchinnikova G."/>
            <person name="Daligault H."/>
            <person name="Detter J.C."/>
            <person name="Han C."/>
            <person name="Tapia R."/>
            <person name="Larimer F."/>
            <person name="Land M."/>
            <person name="Hauser L."/>
            <person name="Markowitz V."/>
            <person name="Cheng J.-F."/>
            <person name="Hugenholtz P."/>
            <person name="Woyke T."/>
            <person name="Wu D."/>
            <person name="Spring S."/>
            <person name="Schueler E."/>
            <person name="Brambilla E."/>
            <person name="Klenk H.-P."/>
            <person name="Eisen J.A."/>
        </authorList>
    </citation>
    <scope>NUCLEOTIDE SEQUENCE</scope>
    <source>
        <strain evidence="7">DSM 4017</strain>
    </source>
</reference>
<dbReference type="KEGG" id="mzh:Mzhil_0831"/>
<dbReference type="InterPro" id="IPR032875">
    <property type="entry name" value="Succ_CoA_lig_flav_dom"/>
</dbReference>
<keyword evidence="4" id="KW-0547">Nucleotide-binding</keyword>
<dbReference type="GO" id="GO:0043758">
    <property type="term" value="F:acetate-CoA ligase (ADP-forming) activity"/>
    <property type="evidence" value="ECO:0007669"/>
    <property type="project" value="UniProtKB-EC"/>
</dbReference>
<dbReference type="Proteomes" id="UP000006622">
    <property type="component" value="Chromosome"/>
</dbReference>
<dbReference type="RefSeq" id="WP_013898132.1">
    <property type="nucleotide sequence ID" value="NC_015676.1"/>
</dbReference>
<evidence type="ECO:0000256" key="4">
    <source>
        <dbReference type="ARBA" id="ARBA00022741"/>
    </source>
</evidence>
<dbReference type="Gene3D" id="3.30.1490.20">
    <property type="entry name" value="ATP-grasp fold, A domain"/>
    <property type="match status" value="1"/>
</dbReference>
<evidence type="ECO:0000256" key="1">
    <source>
        <dbReference type="ARBA" id="ARBA00001619"/>
    </source>
</evidence>
<dbReference type="FunFam" id="3.30.1490.20:FF:000020">
    <property type="entry name" value="Protein lysine acetyltransferase"/>
    <property type="match status" value="1"/>
</dbReference>
<evidence type="ECO:0000313" key="7">
    <source>
        <dbReference type="EMBL" id="AEH60693.1"/>
    </source>
</evidence>
<dbReference type="InterPro" id="IPR003781">
    <property type="entry name" value="CoA-bd"/>
</dbReference>
<dbReference type="SUPFAM" id="SSF51735">
    <property type="entry name" value="NAD(P)-binding Rossmann-fold domains"/>
    <property type="match status" value="1"/>
</dbReference>
<dbReference type="AlphaFoldDB" id="F7XKZ5"/>
<keyword evidence="3" id="KW-0436">Ligase</keyword>
<dbReference type="EMBL" id="CP002101">
    <property type="protein sequence ID" value="AEH60693.1"/>
    <property type="molecule type" value="Genomic_DNA"/>
</dbReference>
<dbReference type="OrthoDB" id="18103at2157"/>
<evidence type="ECO:0000256" key="3">
    <source>
        <dbReference type="ARBA" id="ARBA00022598"/>
    </source>
</evidence>
<dbReference type="Gene3D" id="3.40.50.720">
    <property type="entry name" value="NAD(P)-binding Rossmann-like Domain"/>
    <property type="match status" value="1"/>
</dbReference>
<evidence type="ECO:0000259" key="6">
    <source>
        <dbReference type="SMART" id="SM00881"/>
    </source>
</evidence>
<dbReference type="InterPro" id="IPR016102">
    <property type="entry name" value="Succinyl-CoA_synth-like"/>
</dbReference>
<dbReference type="NCBIfam" id="TIGR02717">
    <property type="entry name" value="AcCoA-syn-alpha"/>
    <property type="match status" value="1"/>
</dbReference>
<feature type="domain" description="CoA-binding" evidence="6">
    <location>
        <begin position="5"/>
        <end position="101"/>
    </location>
</feature>
<keyword evidence="8" id="KW-1185">Reference proteome</keyword>
<dbReference type="InterPro" id="IPR036291">
    <property type="entry name" value="NAD(P)-bd_dom_sf"/>
</dbReference>
<dbReference type="InterPro" id="IPR014089">
    <property type="entry name" value="AcCoA-synth-alpha"/>
</dbReference>
<evidence type="ECO:0000313" key="8">
    <source>
        <dbReference type="Proteomes" id="UP000006622"/>
    </source>
</evidence>
<name>F7XKZ5_METZD</name>
<dbReference type="GO" id="GO:0005524">
    <property type="term" value="F:ATP binding"/>
    <property type="evidence" value="ECO:0007669"/>
    <property type="project" value="UniProtKB-KW"/>
</dbReference>
<dbReference type="InterPro" id="IPR043938">
    <property type="entry name" value="Ligase_CoA_dom"/>
</dbReference>
<dbReference type="PANTHER" id="PTHR43334:SF1">
    <property type="entry name" value="3-HYDROXYPROPIONATE--COA LIGASE [ADP-FORMING]"/>
    <property type="match status" value="1"/>
</dbReference>
<dbReference type="SUPFAM" id="SSF56059">
    <property type="entry name" value="Glutathione synthetase ATP-binding domain-like"/>
    <property type="match status" value="1"/>
</dbReference>
<dbReference type="STRING" id="679901.Mzhil_0831"/>
<dbReference type="Pfam" id="PF13380">
    <property type="entry name" value="CoA_binding_2"/>
    <property type="match status" value="1"/>
</dbReference>